<feature type="transmembrane region" description="Helical" evidence="6">
    <location>
        <begin position="120"/>
        <end position="146"/>
    </location>
</feature>
<name>A0ABW2A694_9GAMM</name>
<accession>A0ABW2A694</accession>
<evidence type="ECO:0000256" key="4">
    <source>
        <dbReference type="ARBA" id="ARBA00022989"/>
    </source>
</evidence>
<evidence type="ECO:0000313" key="8">
    <source>
        <dbReference type="EMBL" id="MFC6672934.1"/>
    </source>
</evidence>
<feature type="transmembrane region" description="Helical" evidence="6">
    <location>
        <begin position="152"/>
        <end position="176"/>
    </location>
</feature>
<gene>
    <name evidence="8" type="ORF">ACFQDL_24735</name>
</gene>
<keyword evidence="5 6" id="KW-0472">Membrane</keyword>
<evidence type="ECO:0000313" key="9">
    <source>
        <dbReference type="Proteomes" id="UP001596422"/>
    </source>
</evidence>
<organism evidence="8 9">
    <name type="scientific">Marinobacterium aestuariivivens</name>
    <dbReference type="NCBI Taxonomy" id="1698799"/>
    <lineage>
        <taxon>Bacteria</taxon>
        <taxon>Pseudomonadati</taxon>
        <taxon>Pseudomonadota</taxon>
        <taxon>Gammaproteobacteria</taxon>
        <taxon>Oceanospirillales</taxon>
        <taxon>Oceanospirillaceae</taxon>
        <taxon>Marinobacterium</taxon>
    </lineage>
</organism>
<comment type="caution">
    <text evidence="6">Lacks conserved residue(s) required for the propagation of feature annotation.</text>
</comment>
<dbReference type="EMBL" id="JBHSWE010000001">
    <property type="protein sequence ID" value="MFC6672934.1"/>
    <property type="molecule type" value="Genomic_DNA"/>
</dbReference>
<comment type="subcellular location">
    <subcellularLocation>
        <location evidence="6">Cell inner membrane</location>
        <topology evidence="6">Multi-pass membrane protein</topology>
    </subcellularLocation>
    <subcellularLocation>
        <location evidence="1">Membrane</location>
        <topology evidence="1">Multi-pass membrane protein</topology>
    </subcellularLocation>
</comment>
<feature type="transmembrane region" description="Helical" evidence="6">
    <location>
        <begin position="243"/>
        <end position="264"/>
    </location>
</feature>
<evidence type="ECO:0000256" key="1">
    <source>
        <dbReference type="ARBA" id="ARBA00004141"/>
    </source>
</evidence>
<keyword evidence="6" id="KW-1003">Cell membrane</keyword>
<evidence type="ECO:0000259" key="7">
    <source>
        <dbReference type="PROSITE" id="PS51012"/>
    </source>
</evidence>
<keyword evidence="4 6" id="KW-1133">Transmembrane helix</keyword>
<comment type="similarity">
    <text evidence="2 6">Belongs to the ABC-2 integral membrane protein family.</text>
</comment>
<keyword evidence="3 6" id="KW-0812">Transmembrane</keyword>
<keyword evidence="9" id="KW-1185">Reference proteome</keyword>
<dbReference type="InterPro" id="IPR047817">
    <property type="entry name" value="ABC2_TM_bact-type"/>
</dbReference>
<dbReference type="PIRSF" id="PIRSF006648">
    <property type="entry name" value="DrrB"/>
    <property type="match status" value="1"/>
</dbReference>
<dbReference type="NCBIfam" id="TIGR03861">
    <property type="entry name" value="phenyl_ABC_PedC"/>
    <property type="match status" value="1"/>
</dbReference>
<feature type="transmembrane region" description="Helical" evidence="6">
    <location>
        <begin position="76"/>
        <end position="99"/>
    </location>
</feature>
<dbReference type="InterPro" id="IPR013525">
    <property type="entry name" value="ABC2_TM"/>
</dbReference>
<evidence type="ECO:0000256" key="3">
    <source>
        <dbReference type="ARBA" id="ARBA00022692"/>
    </source>
</evidence>
<comment type="caution">
    <text evidence="8">The sequence shown here is derived from an EMBL/GenBank/DDBJ whole genome shotgun (WGS) entry which is preliminary data.</text>
</comment>
<dbReference type="Proteomes" id="UP001596422">
    <property type="component" value="Unassembled WGS sequence"/>
</dbReference>
<feature type="domain" description="ABC transmembrane type-2" evidence="7">
    <location>
        <begin position="35"/>
        <end position="267"/>
    </location>
</feature>
<sequence length="276" mass="31205">MNMMSLPTQPRRRAYWHSFRGILTREFLRFVQQRSRFLSALVRPLLWLVVFAAGFRAALGVAIIPPYQTYITYETYIAPGLCCMILLFNGMQSSLSMVYDREMGSMRVLLMSPLPRTWLLLCKLVAIALISLTQVYAFLGLAWVLVGFDPPLAGLLWALPALLLTALLLGAIGLFLSSHIRQLENFAGVMNFVIFPMFFVSSALYPLWKMREANEWLYWACILNPFTHAVELVRHALYTELNLQALCITAGTTAAFTLLALLGFNPERAARSKTGR</sequence>
<evidence type="ECO:0000256" key="2">
    <source>
        <dbReference type="ARBA" id="ARBA00007783"/>
    </source>
</evidence>
<dbReference type="Pfam" id="PF01061">
    <property type="entry name" value="ABC2_membrane"/>
    <property type="match status" value="1"/>
</dbReference>
<dbReference type="PROSITE" id="PS51012">
    <property type="entry name" value="ABC_TM2"/>
    <property type="match status" value="1"/>
</dbReference>
<proteinExistence type="inferred from homology"/>
<dbReference type="InterPro" id="IPR022403">
    <property type="entry name" value="Alc_ABC_transptr_permease"/>
</dbReference>
<dbReference type="InterPro" id="IPR051328">
    <property type="entry name" value="T7SS_ABC-Transporter"/>
</dbReference>
<dbReference type="PRINTS" id="PR00164">
    <property type="entry name" value="ABC2TRNSPORT"/>
</dbReference>
<dbReference type="PANTHER" id="PTHR43077:SF10">
    <property type="entry name" value="TRANSPORT PERMEASE PROTEIN"/>
    <property type="match status" value="1"/>
</dbReference>
<dbReference type="PANTHER" id="PTHR43077">
    <property type="entry name" value="TRANSPORT PERMEASE YVFS-RELATED"/>
    <property type="match status" value="1"/>
</dbReference>
<dbReference type="RefSeq" id="WP_379911340.1">
    <property type="nucleotide sequence ID" value="NZ_JBHSWE010000001.1"/>
</dbReference>
<feature type="transmembrane region" description="Helical" evidence="6">
    <location>
        <begin position="188"/>
        <end position="208"/>
    </location>
</feature>
<evidence type="ECO:0000256" key="6">
    <source>
        <dbReference type="RuleBase" id="RU361157"/>
    </source>
</evidence>
<keyword evidence="6" id="KW-0813">Transport</keyword>
<evidence type="ECO:0000256" key="5">
    <source>
        <dbReference type="ARBA" id="ARBA00023136"/>
    </source>
</evidence>
<reference evidence="9" key="1">
    <citation type="journal article" date="2019" name="Int. J. Syst. Evol. Microbiol.">
        <title>The Global Catalogue of Microorganisms (GCM) 10K type strain sequencing project: providing services to taxonomists for standard genome sequencing and annotation.</title>
        <authorList>
            <consortium name="The Broad Institute Genomics Platform"/>
            <consortium name="The Broad Institute Genome Sequencing Center for Infectious Disease"/>
            <person name="Wu L."/>
            <person name="Ma J."/>
        </authorList>
    </citation>
    <scope>NUCLEOTIDE SEQUENCE [LARGE SCALE GENOMIC DNA]</scope>
    <source>
        <strain evidence="9">NBRC 111756</strain>
    </source>
</reference>
<dbReference type="InterPro" id="IPR000412">
    <property type="entry name" value="ABC_2_transport"/>
</dbReference>
<protein>
    <recommendedName>
        <fullName evidence="6">Transport permease protein</fullName>
    </recommendedName>
</protein>